<keyword evidence="4" id="KW-1185">Reference proteome</keyword>
<evidence type="ECO:0000256" key="1">
    <source>
        <dbReference type="SAM" id="Phobius"/>
    </source>
</evidence>
<name>A0ABR9G9Z1_9GAMM</name>
<dbReference type="Proteomes" id="UP000651010">
    <property type="component" value="Unassembled WGS sequence"/>
</dbReference>
<comment type="caution">
    <text evidence="3">The sequence shown here is derived from an EMBL/GenBank/DDBJ whole genome shotgun (WGS) entry which is preliminary data.</text>
</comment>
<organism evidence="3 4">
    <name type="scientific">Dyella acidiphila</name>
    <dbReference type="NCBI Taxonomy" id="2775866"/>
    <lineage>
        <taxon>Bacteria</taxon>
        <taxon>Pseudomonadati</taxon>
        <taxon>Pseudomonadota</taxon>
        <taxon>Gammaproteobacteria</taxon>
        <taxon>Lysobacterales</taxon>
        <taxon>Rhodanobacteraceae</taxon>
        <taxon>Dyella</taxon>
    </lineage>
</organism>
<evidence type="ECO:0000313" key="4">
    <source>
        <dbReference type="Proteomes" id="UP000651010"/>
    </source>
</evidence>
<dbReference type="RefSeq" id="WP_192555674.1">
    <property type="nucleotide sequence ID" value="NZ_JACZZA010000005.1"/>
</dbReference>
<feature type="domain" description="Putative Flp pilus-assembly TadG-like N-terminal" evidence="2">
    <location>
        <begin position="20"/>
        <end position="66"/>
    </location>
</feature>
<gene>
    <name evidence="3" type="ORF">IGX34_10520</name>
</gene>
<reference evidence="3 4" key="1">
    <citation type="submission" date="2020-09" db="EMBL/GenBank/DDBJ databases">
        <title>Dyella sp. 7MK23 isolated from forest soil.</title>
        <authorList>
            <person name="Fu J."/>
        </authorList>
    </citation>
    <scope>NUCLEOTIDE SEQUENCE [LARGE SCALE GENOMIC DNA]</scope>
    <source>
        <strain evidence="3 4">7MK23</strain>
    </source>
</reference>
<keyword evidence="1" id="KW-0472">Membrane</keyword>
<evidence type="ECO:0000259" key="2">
    <source>
        <dbReference type="Pfam" id="PF13400"/>
    </source>
</evidence>
<feature type="transmembrane region" description="Helical" evidence="1">
    <location>
        <begin position="21"/>
        <end position="47"/>
    </location>
</feature>
<dbReference type="InterPro" id="IPR028087">
    <property type="entry name" value="Tad_N"/>
</dbReference>
<accession>A0ABR9G9Z1</accession>
<protein>
    <recommendedName>
        <fullName evidence="2">Putative Flp pilus-assembly TadG-like N-terminal domain-containing protein</fullName>
    </recommendedName>
</protein>
<keyword evidence="1" id="KW-1133">Transmembrane helix</keyword>
<dbReference type="EMBL" id="JACZZA010000005">
    <property type="protein sequence ID" value="MBE1160824.1"/>
    <property type="molecule type" value="Genomic_DNA"/>
</dbReference>
<keyword evidence="1" id="KW-0812">Transmembrane</keyword>
<dbReference type="Pfam" id="PF13400">
    <property type="entry name" value="Tad"/>
    <property type="match status" value="1"/>
</dbReference>
<evidence type="ECO:0000313" key="3">
    <source>
        <dbReference type="EMBL" id="MBE1160824.1"/>
    </source>
</evidence>
<proteinExistence type="predicted"/>
<sequence>MDAFVARPSLRRHRRHAQAGSMAINMMLILLSLIAMLGLVEIGYVYWAKRDTQKVADLAALAGAQQLQDCNAANSDNSAARGNATNENHFGGNVAINCGTWSAAAASGTADGFSNAASGATPTAVQVIAERPVTPFFAFTPALPNVSAKAVATTTTPLATFSIGTTLVDVSGAAPLQNFLAGIGINASGSSLVGYQGLANVYITPAGLLQQLGVQVPTNLSVGQLNTLLSAQTNAQALINVLNAVVTVGGQSTLTSANATLLNTISAALGNIPLNLSLGSNDSTPSGLFAQIVGPDSSVGDALNTQVNALQLLEAAIGVATTGHAISAQSVNLNLPFGINVTAAASVIEPPSIGIGGVGATAYTAQVRVFLDITTSGNSLLGSSGLIKLNVNLPIAIDVANAQATLTSLCNATNASGAPLATLAVTSSVLKMCVGNITQANAFSTSASCDQIPGASTASQLFGLSAAGANLASLTTSFNTNALTGSSSVTLAPGQSAITGDALNIGTSLNNLVTALSAALLANTASQTGSTASSIAGQTATDLWNDTNTKLSYPQRAQQALQEIQSASTGLQGTLGNVTTNVSSLLGNTLQLNVPGVLSDVGSLLGNVTNVLSGILNNLGCTLGNQTSCINVISGAMAGGTGTGSNAFVGLIGFLLQALQQPLDDVGSQVLTPLLNFTGLQLGQNTVTLHSLMCHNVQLVY</sequence>